<keyword evidence="1" id="KW-0472">Membrane</keyword>
<proteinExistence type="predicted"/>
<gene>
    <name evidence="2" type="ORF">V4D31_05270</name>
</gene>
<reference evidence="2" key="1">
    <citation type="submission" date="2024-01" db="EMBL/GenBank/DDBJ databases">
        <title>The first autotrophic representatives of the genus Thermodesulfovibrio.</title>
        <authorList>
            <person name="Maltseva A.I."/>
            <person name="Elcheninov A.G."/>
            <person name="Kublanov I.V."/>
            <person name="Lebedinsky A.V."/>
            <person name="Frolov E.N."/>
        </authorList>
    </citation>
    <scope>NUCLEOTIDE SEQUENCE</scope>
    <source>
        <strain evidence="2">3462-1</strain>
    </source>
</reference>
<dbReference type="KEGG" id="tob:V4D31_05270"/>
<organism evidence="2">
    <name type="scientific">Thermodesulfovibrio obliviosus</name>
    <dbReference type="NCBI Taxonomy" id="3118332"/>
    <lineage>
        <taxon>Bacteria</taxon>
        <taxon>Pseudomonadati</taxon>
        <taxon>Nitrospirota</taxon>
        <taxon>Thermodesulfovibrionia</taxon>
        <taxon>Thermodesulfovibrionales</taxon>
        <taxon>Thermodesulfovibrionaceae</taxon>
        <taxon>Thermodesulfovibrio</taxon>
    </lineage>
</organism>
<sequence length="45" mass="5452">MKEFVELMKDREARNRIIRHVLLWSIIGIGGLLAFWVFVFVMFLR</sequence>
<protein>
    <submittedName>
        <fullName evidence="2">Uncharacterized protein</fullName>
    </submittedName>
</protein>
<name>A0AAU8H1V3_9BACT</name>
<evidence type="ECO:0000256" key="1">
    <source>
        <dbReference type="SAM" id="Phobius"/>
    </source>
</evidence>
<dbReference type="EMBL" id="CP144374">
    <property type="protein sequence ID" value="XCH47763.1"/>
    <property type="molecule type" value="Genomic_DNA"/>
</dbReference>
<feature type="transmembrane region" description="Helical" evidence="1">
    <location>
        <begin position="21"/>
        <end position="44"/>
    </location>
</feature>
<dbReference type="RefSeq" id="WP_353685424.1">
    <property type="nucleotide sequence ID" value="NZ_CP144374.1"/>
</dbReference>
<evidence type="ECO:0000313" key="2">
    <source>
        <dbReference type="EMBL" id="XCH47763.1"/>
    </source>
</evidence>
<keyword evidence="1" id="KW-0812">Transmembrane</keyword>
<dbReference type="AlphaFoldDB" id="A0AAU8H1V3"/>
<keyword evidence="1" id="KW-1133">Transmembrane helix</keyword>
<accession>A0AAU8H1V3</accession>